<accession>A0A9D4U8N6</accession>
<gene>
    <name evidence="1" type="ORF">GOP47_0022093</name>
</gene>
<dbReference type="AlphaFoldDB" id="A0A9D4U8N6"/>
<evidence type="ECO:0000313" key="1">
    <source>
        <dbReference type="EMBL" id="KAI5063546.1"/>
    </source>
</evidence>
<evidence type="ECO:0000313" key="2">
    <source>
        <dbReference type="Proteomes" id="UP000886520"/>
    </source>
</evidence>
<organism evidence="1 2">
    <name type="scientific">Adiantum capillus-veneris</name>
    <name type="common">Maidenhair fern</name>
    <dbReference type="NCBI Taxonomy" id="13818"/>
    <lineage>
        <taxon>Eukaryota</taxon>
        <taxon>Viridiplantae</taxon>
        <taxon>Streptophyta</taxon>
        <taxon>Embryophyta</taxon>
        <taxon>Tracheophyta</taxon>
        <taxon>Polypodiopsida</taxon>
        <taxon>Polypodiidae</taxon>
        <taxon>Polypodiales</taxon>
        <taxon>Pteridineae</taxon>
        <taxon>Pteridaceae</taxon>
        <taxon>Vittarioideae</taxon>
        <taxon>Adiantum</taxon>
    </lineage>
</organism>
<name>A0A9D4U8N6_ADICA</name>
<reference evidence="1" key="1">
    <citation type="submission" date="2021-01" db="EMBL/GenBank/DDBJ databases">
        <title>Adiantum capillus-veneris genome.</title>
        <authorList>
            <person name="Fang Y."/>
            <person name="Liao Q."/>
        </authorList>
    </citation>
    <scope>NUCLEOTIDE SEQUENCE</scope>
    <source>
        <strain evidence="1">H3</strain>
        <tissue evidence="1">Leaf</tissue>
    </source>
</reference>
<dbReference type="EMBL" id="JABFUD020000021">
    <property type="protein sequence ID" value="KAI5063546.1"/>
    <property type="molecule type" value="Genomic_DNA"/>
</dbReference>
<dbReference type="Proteomes" id="UP000886520">
    <property type="component" value="Chromosome 21"/>
</dbReference>
<comment type="caution">
    <text evidence="1">The sequence shown here is derived from an EMBL/GenBank/DDBJ whole genome shotgun (WGS) entry which is preliminary data.</text>
</comment>
<protein>
    <submittedName>
        <fullName evidence="1">Uncharacterized protein</fullName>
    </submittedName>
</protein>
<proteinExistence type="predicted"/>
<keyword evidence="2" id="KW-1185">Reference proteome</keyword>
<sequence length="64" mass="7151">MDPLRIPSIPDEVKTDPWARLPNITWKPFLALVIDGDTMIENVVLLNAAPKACVRSPSIEQCHN</sequence>